<reference evidence="2 3" key="1">
    <citation type="submission" date="2020-07" db="EMBL/GenBank/DDBJ databases">
        <title>Genomic Encyclopedia of Archaeal and Bacterial Type Strains, Phase II (KMG-II): from individual species to whole genera.</title>
        <authorList>
            <person name="Goeker M."/>
        </authorList>
    </citation>
    <scope>NUCLEOTIDE SEQUENCE [LARGE SCALE GENOMIC DNA]</scope>
    <source>
        <strain evidence="2 3">DSM 21226</strain>
    </source>
</reference>
<dbReference type="Proteomes" id="UP000518288">
    <property type="component" value="Unassembled WGS sequence"/>
</dbReference>
<dbReference type="InterPro" id="IPR050834">
    <property type="entry name" value="Glycosyltransf_2"/>
</dbReference>
<dbReference type="PANTHER" id="PTHR43685:SF11">
    <property type="entry name" value="GLYCOSYLTRANSFERASE TAGX-RELATED"/>
    <property type="match status" value="1"/>
</dbReference>
<dbReference type="InterPro" id="IPR001173">
    <property type="entry name" value="Glyco_trans_2-like"/>
</dbReference>
<accession>A0A7Y9QY47</accession>
<dbReference type="Gene3D" id="3.90.550.10">
    <property type="entry name" value="Spore Coat Polysaccharide Biosynthesis Protein SpsA, Chain A"/>
    <property type="match status" value="1"/>
</dbReference>
<evidence type="ECO:0000313" key="2">
    <source>
        <dbReference type="EMBL" id="NYG31913.1"/>
    </source>
</evidence>
<dbReference type="AlphaFoldDB" id="A0A7Y9QY47"/>
<comment type="caution">
    <text evidence="2">The sequence shown here is derived from an EMBL/GenBank/DDBJ whole genome shotgun (WGS) entry which is preliminary data.</text>
</comment>
<dbReference type="Pfam" id="PF00535">
    <property type="entry name" value="Glycos_transf_2"/>
    <property type="match status" value="1"/>
</dbReference>
<dbReference type="CDD" id="cd00761">
    <property type="entry name" value="Glyco_tranf_GTA_type"/>
    <property type="match status" value="1"/>
</dbReference>
<organism evidence="2 3">
    <name type="scientific">Sphaerotilus montanus</name>
    <dbReference type="NCBI Taxonomy" id="522889"/>
    <lineage>
        <taxon>Bacteria</taxon>
        <taxon>Pseudomonadati</taxon>
        <taxon>Pseudomonadota</taxon>
        <taxon>Betaproteobacteria</taxon>
        <taxon>Burkholderiales</taxon>
        <taxon>Sphaerotilaceae</taxon>
        <taxon>Sphaerotilus</taxon>
    </lineage>
</organism>
<protein>
    <recommendedName>
        <fullName evidence="1">Glycosyltransferase 2-like domain-containing protein</fullName>
    </recommendedName>
</protein>
<dbReference type="EMBL" id="JACCFH010000001">
    <property type="protein sequence ID" value="NYG31913.1"/>
    <property type="molecule type" value="Genomic_DNA"/>
</dbReference>
<gene>
    <name evidence="2" type="ORF">BDD16_000899</name>
</gene>
<dbReference type="RefSeq" id="WP_179632859.1">
    <property type="nucleotide sequence ID" value="NZ_JACCFH010000001.1"/>
</dbReference>
<dbReference type="InterPro" id="IPR029044">
    <property type="entry name" value="Nucleotide-diphossugar_trans"/>
</dbReference>
<evidence type="ECO:0000259" key="1">
    <source>
        <dbReference type="Pfam" id="PF00535"/>
    </source>
</evidence>
<keyword evidence="3" id="KW-1185">Reference proteome</keyword>
<dbReference type="PANTHER" id="PTHR43685">
    <property type="entry name" value="GLYCOSYLTRANSFERASE"/>
    <property type="match status" value="1"/>
</dbReference>
<dbReference type="SUPFAM" id="SSF53448">
    <property type="entry name" value="Nucleotide-diphospho-sugar transferases"/>
    <property type="match status" value="1"/>
</dbReference>
<sequence length="348" mass="38076">MQVSIVVLNYNYARFVSAAIDSALRQTLPPGECEVIVVDNGSTDDSLAVIGRYGDRVRLVRQKVNIGQGQGYNLGIAAARGEWIVWLDADDVLDDDAMATCLSLADAGTAKVHYPMRLIDAEGAPLGGVIPFLRHDGDVVPIIEALGHYAGPPGSGNLYRRSAVAPYFPVKPEDWPICTDTVPFITAPFHGLVVGADRPLGGYRLHRKPDTQAAPGYRGNYSGSIGLEVSLVERSRDRTMALLRERSGIVVDGPFLMLPTHVRHRITSWRWAREAHPFPEDTASSLWQLMRDSLKVCPGYNPTQRTAMLAWASGALYLPDAMAAAVMSTSRANPVWETVTRWTRRLGA</sequence>
<proteinExistence type="predicted"/>
<evidence type="ECO:0000313" key="3">
    <source>
        <dbReference type="Proteomes" id="UP000518288"/>
    </source>
</evidence>
<feature type="domain" description="Glycosyltransferase 2-like" evidence="1">
    <location>
        <begin position="4"/>
        <end position="112"/>
    </location>
</feature>
<name>A0A7Y9QY47_9BURK</name>